<keyword evidence="3" id="KW-1185">Reference proteome</keyword>
<sequence length="415" mass="46524">MLANYLINSDTTSILFEFLVMLAIVAITPMMPRSIISMRELYDRDIRGRWEGIDTAFGTLSQPAATDGNTGQVVEGDEADSEAIRLRFESEGLGVDLEGWECLLWRLVQFGSVLRRAQERHTAIVETSIWRLLSCIKLPSIIVAGEEVLDENVDECGKDGLFSPSHAMRGVYVPNKTFDPFKRRAEDLLGRVTSHLPWHDPGPIPLKKISIFSWPLFDREGDVSNAMSMPVLVEFACFWRRTRPEITSSVKFTQDLVYLPWIASLGVLYKVPLNSGASFLSLTLVVLRSTAPGSRQRHSSWVNKCADGCRIKSTGLFMPQRYGSWVEGVCSGSDQGGQHFWHSSAPTAPCYIPNFPGVTTTQIFVMKAVHDSYNGPGHRRFDWVITWEKHPLPQLHWYKPAARVVLIASAVVPLT</sequence>
<keyword evidence="1" id="KW-1133">Transmembrane helix</keyword>
<reference evidence="2" key="1">
    <citation type="submission" date="2019-10" db="EMBL/GenBank/DDBJ databases">
        <authorList>
            <consortium name="DOE Joint Genome Institute"/>
            <person name="Kuo A."/>
            <person name="Miyauchi S."/>
            <person name="Kiss E."/>
            <person name="Drula E."/>
            <person name="Kohler A."/>
            <person name="Sanchez-Garcia M."/>
            <person name="Andreopoulos B."/>
            <person name="Barry K.W."/>
            <person name="Bonito G."/>
            <person name="Buee M."/>
            <person name="Carver A."/>
            <person name="Chen C."/>
            <person name="Cichocki N."/>
            <person name="Clum A."/>
            <person name="Culley D."/>
            <person name="Crous P.W."/>
            <person name="Fauchery L."/>
            <person name="Girlanda M."/>
            <person name="Hayes R."/>
            <person name="Keri Z."/>
            <person name="LaButti K."/>
            <person name="Lipzen A."/>
            <person name="Lombard V."/>
            <person name="Magnuson J."/>
            <person name="Maillard F."/>
            <person name="Morin E."/>
            <person name="Murat C."/>
            <person name="Nolan M."/>
            <person name="Ohm R."/>
            <person name="Pangilinan J."/>
            <person name="Pereira M."/>
            <person name="Perotto S."/>
            <person name="Peter M."/>
            <person name="Riley R."/>
            <person name="Sitrit Y."/>
            <person name="Stielow B."/>
            <person name="Szollosi G."/>
            <person name="Zifcakova L."/>
            <person name="Stursova M."/>
            <person name="Spatafora J.W."/>
            <person name="Tedersoo L."/>
            <person name="Vaario L.-M."/>
            <person name="Yamada A."/>
            <person name="Yan M."/>
            <person name="Wang P."/>
            <person name="Xu J."/>
            <person name="Bruns T."/>
            <person name="Baldrian P."/>
            <person name="Vilgalys R."/>
            <person name="Henrissat B."/>
            <person name="Grigoriev I.V."/>
            <person name="Hibbett D."/>
            <person name="Nagy L.G."/>
            <person name="Martin F.M."/>
        </authorList>
    </citation>
    <scope>NUCLEOTIDE SEQUENCE</scope>
    <source>
        <strain evidence="2">BED1</strain>
    </source>
</reference>
<dbReference type="AlphaFoldDB" id="A0AAD4BSB8"/>
<comment type="caution">
    <text evidence="2">The sequence shown here is derived from an EMBL/GenBank/DDBJ whole genome shotgun (WGS) entry which is preliminary data.</text>
</comment>
<evidence type="ECO:0000256" key="1">
    <source>
        <dbReference type="SAM" id="Phobius"/>
    </source>
</evidence>
<gene>
    <name evidence="2" type="ORF">L210DRAFT_3504855</name>
</gene>
<proteinExistence type="predicted"/>
<feature type="transmembrane region" description="Helical" evidence="1">
    <location>
        <begin position="12"/>
        <end position="31"/>
    </location>
</feature>
<reference evidence="2" key="2">
    <citation type="journal article" date="2020" name="Nat. Commun.">
        <title>Large-scale genome sequencing of mycorrhizal fungi provides insights into the early evolution of symbiotic traits.</title>
        <authorList>
            <person name="Miyauchi S."/>
            <person name="Kiss E."/>
            <person name="Kuo A."/>
            <person name="Drula E."/>
            <person name="Kohler A."/>
            <person name="Sanchez-Garcia M."/>
            <person name="Morin E."/>
            <person name="Andreopoulos B."/>
            <person name="Barry K.W."/>
            <person name="Bonito G."/>
            <person name="Buee M."/>
            <person name="Carver A."/>
            <person name="Chen C."/>
            <person name="Cichocki N."/>
            <person name="Clum A."/>
            <person name="Culley D."/>
            <person name="Crous P.W."/>
            <person name="Fauchery L."/>
            <person name="Girlanda M."/>
            <person name="Hayes R.D."/>
            <person name="Keri Z."/>
            <person name="LaButti K."/>
            <person name="Lipzen A."/>
            <person name="Lombard V."/>
            <person name="Magnuson J."/>
            <person name="Maillard F."/>
            <person name="Murat C."/>
            <person name="Nolan M."/>
            <person name="Ohm R.A."/>
            <person name="Pangilinan J."/>
            <person name="Pereira M.F."/>
            <person name="Perotto S."/>
            <person name="Peter M."/>
            <person name="Pfister S."/>
            <person name="Riley R."/>
            <person name="Sitrit Y."/>
            <person name="Stielow J.B."/>
            <person name="Szollosi G."/>
            <person name="Zifcakova L."/>
            <person name="Stursova M."/>
            <person name="Spatafora J.W."/>
            <person name="Tedersoo L."/>
            <person name="Vaario L.M."/>
            <person name="Yamada A."/>
            <person name="Yan M."/>
            <person name="Wang P."/>
            <person name="Xu J."/>
            <person name="Bruns T."/>
            <person name="Baldrian P."/>
            <person name="Vilgalys R."/>
            <person name="Dunand C."/>
            <person name="Henrissat B."/>
            <person name="Grigoriev I.V."/>
            <person name="Hibbett D."/>
            <person name="Nagy L.G."/>
            <person name="Martin F.M."/>
        </authorList>
    </citation>
    <scope>NUCLEOTIDE SEQUENCE</scope>
    <source>
        <strain evidence="2">BED1</strain>
    </source>
</reference>
<protein>
    <submittedName>
        <fullName evidence="2">Uncharacterized protein</fullName>
    </submittedName>
</protein>
<accession>A0AAD4BSB8</accession>
<evidence type="ECO:0000313" key="3">
    <source>
        <dbReference type="Proteomes" id="UP001194468"/>
    </source>
</evidence>
<evidence type="ECO:0000313" key="2">
    <source>
        <dbReference type="EMBL" id="KAF8438421.1"/>
    </source>
</evidence>
<dbReference type="Proteomes" id="UP001194468">
    <property type="component" value="Unassembled WGS sequence"/>
</dbReference>
<name>A0AAD4BSB8_BOLED</name>
<keyword evidence="1" id="KW-0812">Transmembrane</keyword>
<organism evidence="2 3">
    <name type="scientific">Boletus edulis BED1</name>
    <dbReference type="NCBI Taxonomy" id="1328754"/>
    <lineage>
        <taxon>Eukaryota</taxon>
        <taxon>Fungi</taxon>
        <taxon>Dikarya</taxon>
        <taxon>Basidiomycota</taxon>
        <taxon>Agaricomycotina</taxon>
        <taxon>Agaricomycetes</taxon>
        <taxon>Agaricomycetidae</taxon>
        <taxon>Boletales</taxon>
        <taxon>Boletineae</taxon>
        <taxon>Boletaceae</taxon>
        <taxon>Boletoideae</taxon>
        <taxon>Boletus</taxon>
    </lineage>
</organism>
<dbReference type="EMBL" id="WHUW01000016">
    <property type="protein sequence ID" value="KAF8438421.1"/>
    <property type="molecule type" value="Genomic_DNA"/>
</dbReference>
<keyword evidence="1" id="KW-0472">Membrane</keyword>